<evidence type="ECO:0000256" key="2">
    <source>
        <dbReference type="PROSITE-ProRule" id="PRU00708"/>
    </source>
</evidence>
<name>A0AAW1IQQ7_SAPOF</name>
<feature type="repeat" description="PPR" evidence="2">
    <location>
        <begin position="9"/>
        <end position="43"/>
    </location>
</feature>
<organism evidence="3 4">
    <name type="scientific">Saponaria officinalis</name>
    <name type="common">Common soapwort</name>
    <name type="synonym">Lychnis saponaria</name>
    <dbReference type="NCBI Taxonomy" id="3572"/>
    <lineage>
        <taxon>Eukaryota</taxon>
        <taxon>Viridiplantae</taxon>
        <taxon>Streptophyta</taxon>
        <taxon>Embryophyta</taxon>
        <taxon>Tracheophyta</taxon>
        <taxon>Spermatophyta</taxon>
        <taxon>Magnoliopsida</taxon>
        <taxon>eudicotyledons</taxon>
        <taxon>Gunneridae</taxon>
        <taxon>Pentapetalae</taxon>
        <taxon>Caryophyllales</taxon>
        <taxon>Caryophyllaceae</taxon>
        <taxon>Caryophylleae</taxon>
        <taxon>Saponaria</taxon>
    </lineage>
</organism>
<dbReference type="Proteomes" id="UP001443914">
    <property type="component" value="Unassembled WGS sequence"/>
</dbReference>
<dbReference type="EMBL" id="JBDFQZ010000009">
    <property type="protein sequence ID" value="KAK9692063.1"/>
    <property type="molecule type" value="Genomic_DNA"/>
</dbReference>
<evidence type="ECO:0008006" key="5">
    <source>
        <dbReference type="Google" id="ProtNLM"/>
    </source>
</evidence>
<dbReference type="Gene3D" id="1.25.40.10">
    <property type="entry name" value="Tetratricopeptide repeat domain"/>
    <property type="match status" value="1"/>
</dbReference>
<dbReference type="Pfam" id="PF13041">
    <property type="entry name" value="PPR_2"/>
    <property type="match status" value="1"/>
</dbReference>
<gene>
    <name evidence="3" type="ORF">RND81_09G238800</name>
</gene>
<accession>A0AAW1IQQ7</accession>
<comment type="caution">
    <text evidence="3">The sequence shown here is derived from an EMBL/GenBank/DDBJ whole genome shotgun (WGS) entry which is preliminary data.</text>
</comment>
<protein>
    <recommendedName>
        <fullName evidence="5">Pentatricopeptide repeat-containing protein</fullName>
    </recommendedName>
</protein>
<dbReference type="NCBIfam" id="TIGR00756">
    <property type="entry name" value="PPR"/>
    <property type="match status" value="1"/>
</dbReference>
<dbReference type="AlphaFoldDB" id="A0AAW1IQQ7"/>
<dbReference type="InterPro" id="IPR002885">
    <property type="entry name" value="PPR_rpt"/>
</dbReference>
<keyword evidence="4" id="KW-1185">Reference proteome</keyword>
<sequence>MADNGCSPDECTYNTIIKAFLNENDVADALHYLQIMRGQGFAADASTASLFLGLLTDPNVNVADKALLQKYFLEHHGEDMRNDEANCD</sequence>
<evidence type="ECO:0000313" key="4">
    <source>
        <dbReference type="Proteomes" id="UP001443914"/>
    </source>
</evidence>
<reference evidence="3" key="1">
    <citation type="submission" date="2024-03" db="EMBL/GenBank/DDBJ databases">
        <title>WGS assembly of Saponaria officinalis var. Norfolk2.</title>
        <authorList>
            <person name="Jenkins J."/>
            <person name="Shu S."/>
            <person name="Grimwood J."/>
            <person name="Barry K."/>
            <person name="Goodstein D."/>
            <person name="Schmutz J."/>
            <person name="Leebens-Mack J."/>
            <person name="Osbourn A."/>
        </authorList>
    </citation>
    <scope>NUCLEOTIDE SEQUENCE [LARGE SCALE GENOMIC DNA]</scope>
    <source>
        <strain evidence="3">JIC</strain>
    </source>
</reference>
<evidence type="ECO:0000313" key="3">
    <source>
        <dbReference type="EMBL" id="KAK9692063.1"/>
    </source>
</evidence>
<evidence type="ECO:0000256" key="1">
    <source>
        <dbReference type="ARBA" id="ARBA00022737"/>
    </source>
</evidence>
<proteinExistence type="predicted"/>
<dbReference type="PROSITE" id="PS51375">
    <property type="entry name" value="PPR"/>
    <property type="match status" value="1"/>
</dbReference>
<dbReference type="InterPro" id="IPR011990">
    <property type="entry name" value="TPR-like_helical_dom_sf"/>
</dbReference>
<keyword evidence="1" id="KW-0677">Repeat</keyword>